<sequence>MTTDTVCTEGHEWAAMCTAVTEETEKATRANDVASPASSSKSPPAVFNLRRPRVICGASHATQSPNKALPLKGRGRLTVPHGRSRAI</sequence>
<accession>A0AAN8HJJ7</accession>
<feature type="compositionally biased region" description="Low complexity" evidence="1">
    <location>
        <begin position="34"/>
        <end position="45"/>
    </location>
</feature>
<feature type="region of interest" description="Disordered" evidence="1">
    <location>
        <begin position="59"/>
        <end position="87"/>
    </location>
</feature>
<reference evidence="2 3" key="1">
    <citation type="journal article" date="2023" name="Mol. Biol. Evol.">
        <title>Genomics of Secondarily Temperate Adaptation in the Only Non-Antarctic Icefish.</title>
        <authorList>
            <person name="Rivera-Colon A.G."/>
            <person name="Rayamajhi N."/>
            <person name="Minhas B.F."/>
            <person name="Madrigal G."/>
            <person name="Bilyk K.T."/>
            <person name="Yoon V."/>
            <person name="Hune M."/>
            <person name="Gregory S."/>
            <person name="Cheng C.H.C."/>
            <person name="Catchen J.M."/>
        </authorList>
    </citation>
    <scope>NUCLEOTIDE SEQUENCE [LARGE SCALE GENOMIC DNA]</scope>
    <source>
        <tissue evidence="2">White muscle</tissue>
    </source>
</reference>
<feature type="region of interest" description="Disordered" evidence="1">
    <location>
        <begin position="27"/>
        <end position="47"/>
    </location>
</feature>
<gene>
    <name evidence="2" type="ORF">CgunFtcFv8_002529</name>
</gene>
<evidence type="ECO:0000256" key="1">
    <source>
        <dbReference type="SAM" id="MobiDB-lite"/>
    </source>
</evidence>
<dbReference type="Proteomes" id="UP001331515">
    <property type="component" value="Unassembled WGS sequence"/>
</dbReference>
<evidence type="ECO:0000313" key="2">
    <source>
        <dbReference type="EMBL" id="KAK5917707.1"/>
    </source>
</evidence>
<organism evidence="2 3">
    <name type="scientific">Champsocephalus gunnari</name>
    <name type="common">Mackerel icefish</name>
    <dbReference type="NCBI Taxonomy" id="52237"/>
    <lineage>
        <taxon>Eukaryota</taxon>
        <taxon>Metazoa</taxon>
        <taxon>Chordata</taxon>
        <taxon>Craniata</taxon>
        <taxon>Vertebrata</taxon>
        <taxon>Euteleostomi</taxon>
        <taxon>Actinopterygii</taxon>
        <taxon>Neopterygii</taxon>
        <taxon>Teleostei</taxon>
        <taxon>Neoteleostei</taxon>
        <taxon>Acanthomorphata</taxon>
        <taxon>Eupercaria</taxon>
        <taxon>Perciformes</taxon>
        <taxon>Notothenioidei</taxon>
        <taxon>Channichthyidae</taxon>
        <taxon>Champsocephalus</taxon>
    </lineage>
</organism>
<name>A0AAN8HJJ7_CHAGU</name>
<dbReference type="AlphaFoldDB" id="A0AAN8HJJ7"/>
<dbReference type="EMBL" id="JAURVH010001525">
    <property type="protein sequence ID" value="KAK5917707.1"/>
    <property type="molecule type" value="Genomic_DNA"/>
</dbReference>
<proteinExistence type="predicted"/>
<keyword evidence="3" id="KW-1185">Reference proteome</keyword>
<comment type="caution">
    <text evidence="2">The sequence shown here is derived from an EMBL/GenBank/DDBJ whole genome shotgun (WGS) entry which is preliminary data.</text>
</comment>
<protein>
    <submittedName>
        <fullName evidence="2">Uncharacterized protein</fullName>
    </submittedName>
</protein>
<evidence type="ECO:0000313" key="3">
    <source>
        <dbReference type="Proteomes" id="UP001331515"/>
    </source>
</evidence>